<sequence length="68" mass="7218">MAVPEILADADAEAANHSILRTARDEALDVINAPTQALLGPSVDRQRHRRAPGSVGRVADLAARPPQQ</sequence>
<accession>A0ABN0R573</accession>
<dbReference type="Proteomes" id="UP000020681">
    <property type="component" value="Unassembled WGS sequence"/>
</dbReference>
<feature type="region of interest" description="Disordered" evidence="1">
    <location>
        <begin position="42"/>
        <end position="68"/>
    </location>
</feature>
<evidence type="ECO:0000256" key="1">
    <source>
        <dbReference type="SAM" id="MobiDB-lite"/>
    </source>
</evidence>
<name>A0ABN0R573_MYCUL</name>
<evidence type="ECO:0000313" key="2">
    <source>
        <dbReference type="EMBL" id="EUA92264.1"/>
    </source>
</evidence>
<proteinExistence type="predicted"/>
<protein>
    <submittedName>
        <fullName evidence="2">PE-PGRS family protein</fullName>
    </submittedName>
</protein>
<gene>
    <name evidence="2" type="ORF">I551_1235</name>
</gene>
<keyword evidence="3" id="KW-1185">Reference proteome</keyword>
<comment type="caution">
    <text evidence="2">The sequence shown here is derived from an EMBL/GenBank/DDBJ whole genome shotgun (WGS) entry which is preliminary data.</text>
</comment>
<evidence type="ECO:0000313" key="3">
    <source>
        <dbReference type="Proteomes" id="UP000020681"/>
    </source>
</evidence>
<dbReference type="EMBL" id="JAOL01000079">
    <property type="protein sequence ID" value="EUA92264.1"/>
    <property type="molecule type" value="Genomic_DNA"/>
</dbReference>
<organism evidence="2 3">
    <name type="scientific">Mycobacterium ulcerans str. Harvey</name>
    <dbReference type="NCBI Taxonomy" id="1299332"/>
    <lineage>
        <taxon>Bacteria</taxon>
        <taxon>Bacillati</taxon>
        <taxon>Actinomycetota</taxon>
        <taxon>Actinomycetes</taxon>
        <taxon>Mycobacteriales</taxon>
        <taxon>Mycobacteriaceae</taxon>
        <taxon>Mycobacterium</taxon>
        <taxon>Mycobacterium ulcerans group</taxon>
    </lineage>
</organism>
<reference evidence="2 3" key="1">
    <citation type="submission" date="2014-01" db="EMBL/GenBank/DDBJ databases">
        <authorList>
            <person name="Dobos K."/>
            <person name="Lenaerts A."/>
            <person name="Ordway D."/>
            <person name="DeGroote M.A."/>
            <person name="Parker T."/>
            <person name="Sizemore C."/>
            <person name="Tallon L.J."/>
            <person name="Sadzewicz L.K."/>
            <person name="Sengamalay N."/>
            <person name="Fraser C.M."/>
            <person name="Hine E."/>
            <person name="Shefchek K.A."/>
            <person name="Das S.P."/>
            <person name="Tettelin H."/>
        </authorList>
    </citation>
    <scope>NUCLEOTIDE SEQUENCE [LARGE SCALE GENOMIC DNA]</scope>
    <source>
        <strain evidence="2 3">Harvey</strain>
    </source>
</reference>